<keyword evidence="3" id="KW-1185">Reference proteome</keyword>
<dbReference type="RefSeq" id="WP_186738947.1">
    <property type="nucleotide sequence ID" value="NZ_VFIA01000023.1"/>
</dbReference>
<comment type="caution">
    <text evidence="2">The sequence shown here is derived from an EMBL/GenBank/DDBJ whole genome shotgun (WGS) entry which is preliminary data.</text>
</comment>
<evidence type="ECO:0000256" key="1">
    <source>
        <dbReference type="SAM" id="SignalP"/>
    </source>
</evidence>
<proteinExistence type="predicted"/>
<organism evidence="2 3">
    <name type="scientific">Spirosoma utsteinense</name>
    <dbReference type="NCBI Taxonomy" id="2585773"/>
    <lineage>
        <taxon>Bacteria</taxon>
        <taxon>Pseudomonadati</taxon>
        <taxon>Bacteroidota</taxon>
        <taxon>Cytophagia</taxon>
        <taxon>Cytophagales</taxon>
        <taxon>Cytophagaceae</taxon>
        <taxon>Spirosoma</taxon>
    </lineage>
</organism>
<dbReference type="Proteomes" id="UP000700732">
    <property type="component" value="Unassembled WGS sequence"/>
</dbReference>
<keyword evidence="1" id="KW-0732">Signal</keyword>
<evidence type="ECO:0000313" key="3">
    <source>
        <dbReference type="Proteomes" id="UP000700732"/>
    </source>
</evidence>
<gene>
    <name evidence="2" type="ORF">FH603_3677</name>
</gene>
<sequence length="271" mass="29633">MIRSLYLTLLSLSACLSIAVSSSAQTKAYTYLIYHKLSPGLTIQDALPVEREWKAVNQASVDEGNLIGWYMMAKQMSSNTNPTEYDYVTVIVTPTMSIKGASPAGMAKVYGDSVQIRMADLQKRDRATAPVVKMEIWETVDAVFSPDFAPDKTPLVVLDYIRLRDPAADWFSLVGPLKRIAAARVKENAIGGWDMSRLVVPNGSEKGYGMAIVQTVANLNVLAGPATTGASAEGDKVRSQATRTFDVVRQEVFRLTEYTARPKATASTQKK</sequence>
<name>A0ABR6W9A3_9BACT</name>
<feature type="chain" id="PRO_5045794490" description="GLPGLI family protein" evidence="1">
    <location>
        <begin position="25"/>
        <end position="271"/>
    </location>
</feature>
<accession>A0ABR6W9A3</accession>
<feature type="signal peptide" evidence="1">
    <location>
        <begin position="1"/>
        <end position="24"/>
    </location>
</feature>
<protein>
    <recommendedName>
        <fullName evidence="4">GLPGLI family protein</fullName>
    </recommendedName>
</protein>
<reference evidence="2 3" key="1">
    <citation type="submission" date="2019-06" db="EMBL/GenBank/DDBJ databases">
        <title>Spirosoma utsteinense sp. nov. isolated from Antarctic ice-free soils.</title>
        <authorList>
            <person name="Tahon G."/>
        </authorList>
    </citation>
    <scope>NUCLEOTIDE SEQUENCE [LARGE SCALE GENOMIC DNA]</scope>
    <source>
        <strain evidence="2 3">LMG 31447</strain>
    </source>
</reference>
<evidence type="ECO:0000313" key="2">
    <source>
        <dbReference type="EMBL" id="MBC3793160.1"/>
    </source>
</evidence>
<dbReference type="PROSITE" id="PS51257">
    <property type="entry name" value="PROKAR_LIPOPROTEIN"/>
    <property type="match status" value="1"/>
</dbReference>
<dbReference type="EMBL" id="VFIA01000023">
    <property type="protein sequence ID" value="MBC3793160.1"/>
    <property type="molecule type" value="Genomic_DNA"/>
</dbReference>
<evidence type="ECO:0008006" key="4">
    <source>
        <dbReference type="Google" id="ProtNLM"/>
    </source>
</evidence>